<comment type="caution">
    <text evidence="1">The sequence shown here is derived from an EMBL/GenBank/DDBJ whole genome shotgun (WGS) entry which is preliminary data.</text>
</comment>
<evidence type="ECO:0000313" key="2">
    <source>
        <dbReference type="Proteomes" id="UP000009328"/>
    </source>
</evidence>
<evidence type="ECO:0000313" key="1">
    <source>
        <dbReference type="EMBL" id="CCH44375.1"/>
    </source>
</evidence>
<sequence length="375" mass="43933">MSLLKSFIRLYSKSSKSATTKSSFNKLKLEKALNFLQNDSKFNFNTITEDEKSNYVNDFTQILSSGLENKEQTSNVKHHFNQSLLGLNHLLQNNTSTTKKTTPLVKPSQCNFDELSHLIKNVENSDQLLHIFDDLVHNNSLNSRNLKLILWNKNPINLDHILNKIEFINNNNNQYDKLLILVFLKASSIKSYKIVNQLFKNYMDNWINLRNNGELSPFLERALYQSLKQSGLKLNDLLPMFEFTSTQYLLLIESLPFDIKTWITTNYYLENSSNFTKNQHIFIKTLLFLVNKVKFNQNTKPLITKLLKISISNKIHKESVNDEQTLTIQKHRFHHDLTNLLQDLHNNNNDLELLKIMEMLNEDNNEIQQPILRFV</sequence>
<dbReference type="AlphaFoldDB" id="K0KGS7"/>
<dbReference type="EMBL" id="CAIF01000123">
    <property type="protein sequence ID" value="CCH44375.1"/>
    <property type="molecule type" value="Genomic_DNA"/>
</dbReference>
<accession>K0KGS7</accession>
<reference evidence="1 2" key="1">
    <citation type="journal article" date="2012" name="Eukaryot. Cell">
        <title>Draft genome sequence of Wickerhamomyces ciferrii NRRL Y-1031 F-60-10.</title>
        <authorList>
            <person name="Schneider J."/>
            <person name="Andrea H."/>
            <person name="Blom J."/>
            <person name="Jaenicke S."/>
            <person name="Ruckert C."/>
            <person name="Schorsch C."/>
            <person name="Szczepanowski R."/>
            <person name="Farwick M."/>
            <person name="Goesmann A."/>
            <person name="Puhler A."/>
            <person name="Schaffer S."/>
            <person name="Tauch A."/>
            <person name="Kohler T."/>
            <person name="Brinkrolf K."/>
        </authorList>
    </citation>
    <scope>NUCLEOTIDE SEQUENCE [LARGE SCALE GENOMIC DNA]</scope>
    <source>
        <strain evidence="2">ATCC 14091 / BCRC 22168 / CBS 111 / JCM 3599 / NBRC 0793 / NRRL Y-1031 F-60-10</strain>
    </source>
</reference>
<keyword evidence="2" id="KW-1185">Reference proteome</keyword>
<protein>
    <submittedName>
        <fullName evidence="1">Uncharacterized protein</fullName>
    </submittedName>
</protein>
<proteinExistence type="predicted"/>
<dbReference type="InParanoid" id="K0KGS7"/>
<organism evidence="1 2">
    <name type="scientific">Wickerhamomyces ciferrii (strain ATCC 14091 / BCRC 22168 / CBS 111 / JCM 3599 / NBRC 0793 / NRRL Y-1031 F-60-10)</name>
    <name type="common">Yeast</name>
    <name type="synonym">Pichia ciferrii</name>
    <dbReference type="NCBI Taxonomy" id="1206466"/>
    <lineage>
        <taxon>Eukaryota</taxon>
        <taxon>Fungi</taxon>
        <taxon>Dikarya</taxon>
        <taxon>Ascomycota</taxon>
        <taxon>Saccharomycotina</taxon>
        <taxon>Saccharomycetes</taxon>
        <taxon>Phaffomycetales</taxon>
        <taxon>Wickerhamomycetaceae</taxon>
        <taxon>Wickerhamomyces</taxon>
    </lineage>
</organism>
<dbReference type="Proteomes" id="UP000009328">
    <property type="component" value="Unassembled WGS sequence"/>
</dbReference>
<name>K0KGS7_WICCF</name>
<dbReference type="HOGENOM" id="CLU_738110_0_0_1"/>
<gene>
    <name evidence="1" type="ORF">BN7_3938</name>
</gene>